<protein>
    <submittedName>
        <fullName evidence="3">Uncharacterized protein</fullName>
    </submittedName>
</protein>
<evidence type="ECO:0000256" key="1">
    <source>
        <dbReference type="SAM" id="MobiDB-lite"/>
    </source>
</evidence>
<keyword evidence="2" id="KW-1133">Transmembrane helix</keyword>
<proteinExistence type="predicted"/>
<keyword evidence="2" id="KW-0812">Transmembrane</keyword>
<keyword evidence="2" id="KW-0472">Membrane</keyword>
<organism evidence="3 4">
    <name type="scientific">Streptomyces siamensis</name>
    <dbReference type="NCBI Taxonomy" id="1274986"/>
    <lineage>
        <taxon>Bacteria</taxon>
        <taxon>Bacillati</taxon>
        <taxon>Actinomycetota</taxon>
        <taxon>Actinomycetes</taxon>
        <taxon>Kitasatosporales</taxon>
        <taxon>Streptomycetaceae</taxon>
        <taxon>Streptomyces</taxon>
    </lineage>
</organism>
<comment type="caution">
    <text evidence="3">The sequence shown here is derived from an EMBL/GenBank/DDBJ whole genome shotgun (WGS) entry which is preliminary data.</text>
</comment>
<accession>A0ABP9JA97</accession>
<evidence type="ECO:0000313" key="3">
    <source>
        <dbReference type="EMBL" id="GAA5023666.1"/>
    </source>
</evidence>
<keyword evidence="4" id="KW-1185">Reference proteome</keyword>
<evidence type="ECO:0000313" key="4">
    <source>
        <dbReference type="Proteomes" id="UP001501759"/>
    </source>
</evidence>
<name>A0ABP9JA97_9ACTN</name>
<dbReference type="EMBL" id="BAABKB010000023">
    <property type="protein sequence ID" value="GAA5023666.1"/>
    <property type="molecule type" value="Genomic_DNA"/>
</dbReference>
<feature type="region of interest" description="Disordered" evidence="1">
    <location>
        <begin position="117"/>
        <end position="139"/>
    </location>
</feature>
<dbReference type="Proteomes" id="UP001501759">
    <property type="component" value="Unassembled WGS sequence"/>
</dbReference>
<evidence type="ECO:0000256" key="2">
    <source>
        <dbReference type="SAM" id="Phobius"/>
    </source>
</evidence>
<gene>
    <name evidence="3" type="ORF">GCM10023335_56620</name>
</gene>
<sequence length="139" mass="14463">MEWTMSITYGALGGLVVEIVVLYGRIAAWQTARHRALAGNKRRKQLPRLDKYVDPPSDMLAAVTRLSLGAVAGWIFSPQVTGALATVAVGATAPALLRQLGSARTVQAVFGGGYSGPEPAEASTEHVGVPPGGAEVIEP</sequence>
<feature type="transmembrane region" description="Helical" evidence="2">
    <location>
        <begin position="6"/>
        <end position="26"/>
    </location>
</feature>
<reference evidence="4" key="1">
    <citation type="journal article" date="2019" name="Int. J. Syst. Evol. Microbiol.">
        <title>The Global Catalogue of Microorganisms (GCM) 10K type strain sequencing project: providing services to taxonomists for standard genome sequencing and annotation.</title>
        <authorList>
            <consortium name="The Broad Institute Genomics Platform"/>
            <consortium name="The Broad Institute Genome Sequencing Center for Infectious Disease"/>
            <person name="Wu L."/>
            <person name="Ma J."/>
        </authorList>
    </citation>
    <scope>NUCLEOTIDE SEQUENCE [LARGE SCALE GENOMIC DNA]</scope>
    <source>
        <strain evidence="4">JCM 18409</strain>
    </source>
</reference>